<dbReference type="GO" id="GO:0005829">
    <property type="term" value="C:cytosol"/>
    <property type="evidence" value="ECO:0007669"/>
    <property type="project" value="TreeGrafter"/>
</dbReference>
<evidence type="ECO:0000256" key="2">
    <source>
        <dbReference type="ARBA" id="ARBA00004496"/>
    </source>
</evidence>
<dbReference type="Gene3D" id="6.10.140.1610">
    <property type="match status" value="1"/>
</dbReference>
<evidence type="ECO:0000256" key="3">
    <source>
        <dbReference type="ARBA" id="ARBA00009488"/>
    </source>
</evidence>
<keyword evidence="4" id="KW-0963">Cytoplasm</keyword>
<proteinExistence type="inferred from homology"/>
<dbReference type="OrthoDB" id="9450804at2759"/>
<keyword evidence="5" id="KW-0539">Nucleus</keyword>
<dbReference type="GO" id="GO:0005634">
    <property type="term" value="C:nucleus"/>
    <property type="evidence" value="ECO:0007669"/>
    <property type="project" value="UniProtKB-SubCell"/>
</dbReference>
<evidence type="ECO:0000313" key="7">
    <source>
        <dbReference type="RefSeq" id="XP_038816901.1"/>
    </source>
</evidence>
<dbReference type="InterPro" id="IPR053719">
    <property type="entry name" value="Lipogen_MT_Stabilize_sf"/>
</dbReference>
<dbReference type="Pfam" id="PF07084">
    <property type="entry name" value="Spot_14"/>
    <property type="match status" value="1"/>
</dbReference>
<dbReference type="GeneID" id="120018019"/>
<dbReference type="CTD" id="7069"/>
<comment type="similarity">
    <text evidence="3">Belongs to the SPOT14 family.</text>
</comment>
<sequence length="146" mass="16537">MQSAETNTKLNRACLLLALRRYSATVLNMEQTVLLPSLLRDVESDEDEDCFQDCHSATGSSCKDLYDYYLMLKAVRNTVESGLITLDDRKTQTYLAQNKTLEPMLEADPEALFHFHLRGLFSVMGNLTKKSQGVTTKYMDIIGIMN</sequence>
<dbReference type="PANTHER" id="PTHR14315">
    <property type="entry name" value="SPOT14 FAMILY MEMBER"/>
    <property type="match status" value="1"/>
</dbReference>
<dbReference type="KEGG" id="snh:120018019"/>
<reference evidence="7" key="1">
    <citation type="submission" date="2025-08" db="UniProtKB">
        <authorList>
            <consortium name="RefSeq"/>
        </authorList>
    </citation>
    <scope>IDENTIFICATION</scope>
    <source>
        <tissue evidence="7">White muscle</tissue>
    </source>
</reference>
<gene>
    <name evidence="7" type="primary">LOC120018019</name>
</gene>
<evidence type="ECO:0000256" key="5">
    <source>
        <dbReference type="ARBA" id="ARBA00023242"/>
    </source>
</evidence>
<dbReference type="GO" id="GO:0046890">
    <property type="term" value="P:regulation of lipid biosynthetic process"/>
    <property type="evidence" value="ECO:0007669"/>
    <property type="project" value="TreeGrafter"/>
</dbReference>
<accession>A0A8U0TII4</accession>
<comment type="subcellular location">
    <subcellularLocation>
        <location evidence="2">Cytoplasm</location>
    </subcellularLocation>
    <subcellularLocation>
        <location evidence="1">Nucleus</location>
    </subcellularLocation>
</comment>
<dbReference type="AlphaFoldDB" id="A0A8U0TII4"/>
<dbReference type="InterPro" id="IPR009786">
    <property type="entry name" value="Spot_14"/>
</dbReference>
<evidence type="ECO:0000256" key="1">
    <source>
        <dbReference type="ARBA" id="ARBA00004123"/>
    </source>
</evidence>
<dbReference type="Proteomes" id="UP000808372">
    <property type="component" value="Chromosome 23"/>
</dbReference>
<organism evidence="6 7">
    <name type="scientific">Salvelinus namaycush</name>
    <name type="common">Lake trout</name>
    <name type="synonym">Salmo namaycush</name>
    <dbReference type="NCBI Taxonomy" id="8040"/>
    <lineage>
        <taxon>Eukaryota</taxon>
        <taxon>Metazoa</taxon>
        <taxon>Chordata</taxon>
        <taxon>Craniata</taxon>
        <taxon>Vertebrata</taxon>
        <taxon>Euteleostomi</taxon>
        <taxon>Actinopterygii</taxon>
        <taxon>Neopterygii</taxon>
        <taxon>Teleostei</taxon>
        <taxon>Protacanthopterygii</taxon>
        <taxon>Salmoniformes</taxon>
        <taxon>Salmonidae</taxon>
        <taxon>Salmoninae</taxon>
        <taxon>Salvelinus</taxon>
    </lineage>
</organism>
<dbReference type="RefSeq" id="XP_038816901.1">
    <property type="nucleotide sequence ID" value="XM_038960973.1"/>
</dbReference>
<evidence type="ECO:0000313" key="6">
    <source>
        <dbReference type="Proteomes" id="UP000808372"/>
    </source>
</evidence>
<dbReference type="PANTHER" id="PTHR14315:SF20">
    <property type="entry name" value="SIMILAR TO VERTEBRATE MID1 INTERACTING-LIKE PROTEIN"/>
    <property type="match status" value="1"/>
</dbReference>
<evidence type="ECO:0000256" key="4">
    <source>
        <dbReference type="ARBA" id="ARBA00022490"/>
    </source>
</evidence>
<protein>
    <submittedName>
        <fullName evidence="7">Thyroid hormone-inducible hepatic protein</fullName>
    </submittedName>
</protein>
<keyword evidence="6" id="KW-1185">Reference proteome</keyword>
<name>A0A8U0TII4_SALNM</name>